<evidence type="ECO:0000256" key="1">
    <source>
        <dbReference type="ARBA" id="ARBA00004651"/>
    </source>
</evidence>
<feature type="transmembrane region" description="Helical" evidence="9">
    <location>
        <begin position="222"/>
        <end position="244"/>
    </location>
</feature>
<comment type="subcellular location">
    <subcellularLocation>
        <location evidence="1">Cell membrane</location>
        <topology evidence="1">Multi-pass membrane protein</topology>
    </subcellularLocation>
</comment>
<feature type="transmembrane region" description="Helical" evidence="9">
    <location>
        <begin position="256"/>
        <end position="279"/>
    </location>
</feature>
<keyword evidence="5 9" id="KW-0812">Transmembrane</keyword>
<protein>
    <submittedName>
        <fullName evidence="10">BCCT family transporter</fullName>
    </submittedName>
</protein>
<feature type="transmembrane region" description="Helical" evidence="9">
    <location>
        <begin position="84"/>
        <end position="105"/>
    </location>
</feature>
<feature type="region of interest" description="Disordered" evidence="8">
    <location>
        <begin position="534"/>
        <end position="561"/>
    </location>
</feature>
<keyword evidence="4" id="KW-1003">Cell membrane</keyword>
<dbReference type="NCBIfam" id="TIGR00842">
    <property type="entry name" value="bcct"/>
    <property type="match status" value="1"/>
</dbReference>
<feature type="transmembrane region" description="Helical" evidence="9">
    <location>
        <begin position="466"/>
        <end position="486"/>
    </location>
</feature>
<feature type="transmembrane region" description="Helical" evidence="9">
    <location>
        <begin position="400"/>
        <end position="425"/>
    </location>
</feature>
<feature type="transmembrane region" description="Helical" evidence="9">
    <location>
        <begin position="312"/>
        <end position="330"/>
    </location>
</feature>
<feature type="transmembrane region" description="Helical" evidence="9">
    <location>
        <begin position="176"/>
        <end position="202"/>
    </location>
</feature>
<proteinExistence type="inferred from homology"/>
<reference evidence="11" key="1">
    <citation type="journal article" date="2019" name="Int. J. Syst. Evol. Microbiol.">
        <title>The Global Catalogue of Microorganisms (GCM) 10K type strain sequencing project: providing services to taxonomists for standard genome sequencing and annotation.</title>
        <authorList>
            <consortium name="The Broad Institute Genomics Platform"/>
            <consortium name="The Broad Institute Genome Sequencing Center for Infectious Disease"/>
            <person name="Wu L."/>
            <person name="Ma J."/>
        </authorList>
    </citation>
    <scope>NUCLEOTIDE SEQUENCE [LARGE SCALE GENOMIC DNA]</scope>
    <source>
        <strain evidence="11">CECT 7184</strain>
    </source>
</reference>
<name>A0ABW0YNP5_9BACI</name>
<sequence length="561" mass="62175">MKKLTPVFLISLVIALAFILWGVIAPDNVEMITGEIQGFISTQLGWFYLLAASGFLLFALFLIVSPYGKIKLGKPDEEPEYNYLTWFSFLFTAGMGIGLVFWGVAEPLYHFYGPPTQEPESNEAAAAALRYSFFHWGLHPWAIYTVVALALAYFKFRHDAPGVLSAAFKPLLGDRINGGIGTTINVIVVFATIFGVATSLGFGAAQMTAGLAHLFEPIVNDTFTQLMVILGVTVLYMASSMTGINKGIRILSKTNIILAIGLMLFLLIVGPTVFIMNVFTQTLGSYIQNLPSMSFSLNTFTGDSAWVEDWTVFYWAWWIAWSPFVGTFIARVSRGRTIREFVVGVLAVPTLFGGLWFSVFGGTAIDLDINQNGLVYDIMGEQGMEVALFSVLEQFPLGTAMSVLAVLLIMSFFITSADSATFVLGMQTTNGSMNPPISVKAVWGIIQSSAAAVLLLSGGLAGLETALIIAALPFTIIMIFMVISMLKALKAEKAALQQQAAEGDRTPRLKEERKKFREEKERLLRDIEEMKKERVEMRKEREEFKKERNAFKRERERDKDK</sequence>
<evidence type="ECO:0000256" key="6">
    <source>
        <dbReference type="ARBA" id="ARBA00022989"/>
    </source>
</evidence>
<organism evidence="10 11">
    <name type="scientific">Thalassorhabdus alkalitolerans</name>
    <dbReference type="NCBI Taxonomy" id="2282697"/>
    <lineage>
        <taxon>Bacteria</taxon>
        <taxon>Bacillati</taxon>
        <taxon>Bacillota</taxon>
        <taxon>Bacilli</taxon>
        <taxon>Bacillales</taxon>
        <taxon>Bacillaceae</taxon>
        <taxon>Thalassorhabdus</taxon>
    </lineage>
</organism>
<comment type="caution">
    <text evidence="10">The sequence shown here is derived from an EMBL/GenBank/DDBJ whole genome shotgun (WGS) entry which is preliminary data.</text>
</comment>
<keyword evidence="11" id="KW-1185">Reference proteome</keyword>
<dbReference type="RefSeq" id="WP_385939444.1">
    <property type="nucleotide sequence ID" value="NZ_JBHSOZ010000003.1"/>
</dbReference>
<feature type="transmembrane region" description="Helical" evidence="9">
    <location>
        <begin position="342"/>
        <end position="365"/>
    </location>
</feature>
<accession>A0ABW0YNP5</accession>
<dbReference type="EMBL" id="JBHSOZ010000003">
    <property type="protein sequence ID" value="MFC5712342.1"/>
    <property type="molecule type" value="Genomic_DNA"/>
</dbReference>
<evidence type="ECO:0000256" key="5">
    <source>
        <dbReference type="ARBA" id="ARBA00022692"/>
    </source>
</evidence>
<keyword evidence="6 9" id="KW-1133">Transmembrane helix</keyword>
<dbReference type="PANTHER" id="PTHR30047:SF7">
    <property type="entry name" value="HIGH-AFFINITY CHOLINE TRANSPORT PROTEIN"/>
    <property type="match status" value="1"/>
</dbReference>
<dbReference type="PANTHER" id="PTHR30047">
    <property type="entry name" value="HIGH-AFFINITY CHOLINE TRANSPORT PROTEIN-RELATED"/>
    <property type="match status" value="1"/>
</dbReference>
<dbReference type="InterPro" id="IPR000060">
    <property type="entry name" value="BCCT_transptr"/>
</dbReference>
<dbReference type="Pfam" id="PF02028">
    <property type="entry name" value="BCCT"/>
    <property type="match status" value="1"/>
</dbReference>
<evidence type="ECO:0000256" key="4">
    <source>
        <dbReference type="ARBA" id="ARBA00022475"/>
    </source>
</evidence>
<keyword evidence="3" id="KW-0813">Transport</keyword>
<evidence type="ECO:0000256" key="3">
    <source>
        <dbReference type="ARBA" id="ARBA00022448"/>
    </source>
</evidence>
<comment type="similarity">
    <text evidence="2">Belongs to the BCCT transporter (TC 2.A.15) family.</text>
</comment>
<feature type="transmembrane region" description="Helical" evidence="9">
    <location>
        <begin position="437"/>
        <end position="460"/>
    </location>
</feature>
<evidence type="ECO:0000256" key="8">
    <source>
        <dbReference type="SAM" id="MobiDB-lite"/>
    </source>
</evidence>
<keyword evidence="7 9" id="KW-0472">Membrane</keyword>
<evidence type="ECO:0000256" key="9">
    <source>
        <dbReference type="SAM" id="Phobius"/>
    </source>
</evidence>
<feature type="transmembrane region" description="Helical" evidence="9">
    <location>
        <begin position="45"/>
        <end position="64"/>
    </location>
</feature>
<evidence type="ECO:0000256" key="2">
    <source>
        <dbReference type="ARBA" id="ARBA00005658"/>
    </source>
</evidence>
<gene>
    <name evidence="10" type="ORF">ACFPU1_06070</name>
</gene>
<dbReference type="PROSITE" id="PS01303">
    <property type="entry name" value="BCCT"/>
    <property type="match status" value="1"/>
</dbReference>
<dbReference type="Proteomes" id="UP001596142">
    <property type="component" value="Unassembled WGS sequence"/>
</dbReference>
<dbReference type="InterPro" id="IPR018093">
    <property type="entry name" value="BCCT_CS"/>
</dbReference>
<evidence type="ECO:0000313" key="11">
    <source>
        <dbReference type="Proteomes" id="UP001596142"/>
    </source>
</evidence>
<feature type="transmembrane region" description="Helical" evidence="9">
    <location>
        <begin position="7"/>
        <end position="25"/>
    </location>
</feature>
<evidence type="ECO:0000313" key="10">
    <source>
        <dbReference type="EMBL" id="MFC5712342.1"/>
    </source>
</evidence>
<evidence type="ECO:0000256" key="7">
    <source>
        <dbReference type="ARBA" id="ARBA00023136"/>
    </source>
</evidence>
<feature type="transmembrane region" description="Helical" evidence="9">
    <location>
        <begin position="138"/>
        <end position="156"/>
    </location>
</feature>